<name>A0A3S4U105_9PAST</name>
<dbReference type="EMBL" id="LR134405">
    <property type="protein sequence ID" value="VEH67327.1"/>
    <property type="molecule type" value="Genomic_DNA"/>
</dbReference>
<dbReference type="STRING" id="758.GCA_000730685_00027"/>
<organism evidence="1 2">
    <name type="scientific">Rodentibacter pneumotropicus</name>
    <dbReference type="NCBI Taxonomy" id="758"/>
    <lineage>
        <taxon>Bacteria</taxon>
        <taxon>Pseudomonadati</taxon>
        <taxon>Pseudomonadota</taxon>
        <taxon>Gammaproteobacteria</taxon>
        <taxon>Pasteurellales</taxon>
        <taxon>Pasteurellaceae</taxon>
        <taxon>Rodentibacter</taxon>
    </lineage>
</organism>
<dbReference type="AlphaFoldDB" id="A0A3S4U105"/>
<sequence>MVALLKRLTNLDVVGAVMQSPAQYPSTHNGFKADRQKLKGDVKTVTSNLNRNIQNMATKIRKLRQKCHRQ</sequence>
<evidence type="ECO:0000313" key="1">
    <source>
        <dbReference type="EMBL" id="VEH67327.1"/>
    </source>
</evidence>
<proteinExistence type="predicted"/>
<dbReference type="Proteomes" id="UP000278733">
    <property type="component" value="Chromosome"/>
</dbReference>
<evidence type="ECO:0000313" key="2">
    <source>
        <dbReference type="Proteomes" id="UP000278733"/>
    </source>
</evidence>
<accession>A0A3S4U105</accession>
<protein>
    <submittedName>
        <fullName evidence="1">Uncharacterized protein</fullName>
    </submittedName>
</protein>
<reference evidence="1 2" key="1">
    <citation type="submission" date="2018-12" db="EMBL/GenBank/DDBJ databases">
        <authorList>
            <consortium name="Pathogen Informatics"/>
        </authorList>
    </citation>
    <scope>NUCLEOTIDE SEQUENCE [LARGE SCALE GENOMIC DNA]</scope>
    <source>
        <strain evidence="1 2">NCTC8284</strain>
    </source>
</reference>
<gene>
    <name evidence="1" type="ORF">NCTC8284_02513</name>
</gene>
<dbReference type="KEGG" id="rpne:NCTC8284_02513"/>